<feature type="transmembrane region" description="Helical" evidence="8">
    <location>
        <begin position="283"/>
        <end position="304"/>
    </location>
</feature>
<feature type="transmembrane region" description="Helical" evidence="8">
    <location>
        <begin position="316"/>
        <end position="335"/>
    </location>
</feature>
<dbReference type="RefSeq" id="WP_210800255.1">
    <property type="nucleotide sequence ID" value="NZ_JAGQDE010000002.1"/>
</dbReference>
<keyword evidence="4" id="KW-1003">Cell membrane</keyword>
<dbReference type="GO" id="GO:0005886">
    <property type="term" value="C:plasma membrane"/>
    <property type="evidence" value="ECO:0007669"/>
    <property type="project" value="UniProtKB-SubCell"/>
</dbReference>
<evidence type="ECO:0000256" key="4">
    <source>
        <dbReference type="ARBA" id="ARBA00022475"/>
    </source>
</evidence>
<feature type="transmembrane region" description="Helical" evidence="8">
    <location>
        <begin position="245"/>
        <end position="262"/>
    </location>
</feature>
<keyword evidence="5 8" id="KW-0812">Transmembrane</keyword>
<protein>
    <submittedName>
        <fullName evidence="9">Pyrimidine utilization transport protein G</fullName>
    </submittedName>
</protein>
<evidence type="ECO:0000256" key="5">
    <source>
        <dbReference type="ARBA" id="ARBA00022692"/>
    </source>
</evidence>
<feature type="transmembrane region" description="Helical" evidence="8">
    <location>
        <begin position="30"/>
        <end position="50"/>
    </location>
</feature>
<dbReference type="PANTHER" id="PTHR42810:SF4">
    <property type="entry name" value="URIC ACID TRANSPORTER UACT"/>
    <property type="match status" value="1"/>
</dbReference>
<name>A0A941BEL6_9BURK</name>
<gene>
    <name evidence="9" type="ORF">KAK06_02665</name>
</gene>
<feature type="transmembrane region" description="Helical" evidence="8">
    <location>
        <begin position="80"/>
        <end position="99"/>
    </location>
</feature>
<dbReference type="EMBL" id="JAGQDE010000002">
    <property type="protein sequence ID" value="MBQ0957851.1"/>
    <property type="molecule type" value="Genomic_DNA"/>
</dbReference>
<evidence type="ECO:0000256" key="6">
    <source>
        <dbReference type="ARBA" id="ARBA00022989"/>
    </source>
</evidence>
<feature type="transmembrane region" description="Helical" evidence="8">
    <location>
        <begin position="400"/>
        <end position="422"/>
    </location>
</feature>
<keyword evidence="7 8" id="KW-0472">Membrane</keyword>
<keyword evidence="3" id="KW-0813">Transport</keyword>
<evidence type="ECO:0000256" key="7">
    <source>
        <dbReference type="ARBA" id="ARBA00023136"/>
    </source>
</evidence>
<comment type="caution">
    <text evidence="9">The sequence shown here is derived from an EMBL/GenBank/DDBJ whole genome shotgun (WGS) entry which is preliminary data.</text>
</comment>
<evidence type="ECO:0000313" key="10">
    <source>
        <dbReference type="Proteomes" id="UP000678374"/>
    </source>
</evidence>
<dbReference type="Proteomes" id="UP000678374">
    <property type="component" value="Unassembled WGS sequence"/>
</dbReference>
<dbReference type="PROSITE" id="PS01116">
    <property type="entry name" value="XANTH_URACIL_PERMASE"/>
    <property type="match status" value="1"/>
</dbReference>
<dbReference type="Pfam" id="PF00860">
    <property type="entry name" value="Xan_ur_permease"/>
    <property type="match status" value="1"/>
</dbReference>
<keyword evidence="6 8" id="KW-1133">Transmembrane helix</keyword>
<dbReference type="NCBIfam" id="TIGR00801">
    <property type="entry name" value="ncs2"/>
    <property type="match status" value="1"/>
</dbReference>
<evidence type="ECO:0000256" key="8">
    <source>
        <dbReference type="SAM" id="Phobius"/>
    </source>
</evidence>
<feature type="transmembrane region" description="Helical" evidence="8">
    <location>
        <begin position="347"/>
        <end position="370"/>
    </location>
</feature>
<dbReference type="GO" id="GO:0042907">
    <property type="term" value="F:xanthine transmembrane transporter activity"/>
    <property type="evidence" value="ECO:0007669"/>
    <property type="project" value="TreeGrafter"/>
</dbReference>
<evidence type="ECO:0000256" key="3">
    <source>
        <dbReference type="ARBA" id="ARBA00022448"/>
    </source>
</evidence>
<sequence length="426" mass="43370">MSLIPTWREVPAEAGRVVAPDERLPWPATAAMGVQHVIAMFGATVLAPLLMGFNPNVAILMSGIGTLIFFAVVGGRVPSYLGSSFAFIGVVIAASGYGGSGANANIGVALGGIIACGAVYALIGGLVQVIGTKWIESLMPPVVTGAVVAVIGLNLAGVPIKNMAPTDFDKWMQAITFLCVGLVAVRTSGMLQRLLILVGLIIASVVYALLTNGLGLGKPMDFSGIASAAWFGAPAFASPVFDANAMLLIAPVAIILVAENLGHVKAVSAMTGQDLDRYMGRAFLGDGIATMVSGSAGGTGVTTYAENIGVMAATKIYSTAMFVVAALIAIVLGFSPKFGALIQAIPLAVMGGVSIVVFGLIAVAGAKIWVDNRVDFSDNTNLIVAAVTLVLGTGDYTLKFGGFALGGIGTATFGAILLHLLLKKRG</sequence>
<feature type="transmembrane region" description="Helical" evidence="8">
    <location>
        <begin position="106"/>
        <end position="131"/>
    </location>
</feature>
<comment type="similarity">
    <text evidence="2">Belongs to the nucleobase:cation symporter-2 (NCS2) (TC 2.A.40) family.</text>
</comment>
<evidence type="ECO:0000313" key="9">
    <source>
        <dbReference type="EMBL" id="MBQ0957851.1"/>
    </source>
</evidence>
<feature type="transmembrane region" description="Helical" evidence="8">
    <location>
        <begin position="191"/>
        <end position="210"/>
    </location>
</feature>
<feature type="transmembrane region" description="Helical" evidence="8">
    <location>
        <begin position="57"/>
        <end position="74"/>
    </location>
</feature>
<evidence type="ECO:0000256" key="2">
    <source>
        <dbReference type="ARBA" id="ARBA00008821"/>
    </source>
</evidence>
<proteinExistence type="inferred from homology"/>
<reference evidence="9" key="1">
    <citation type="submission" date="2021-04" db="EMBL/GenBank/DDBJ databases">
        <title>The genome sequence of Ideonella sp. 4Y11.</title>
        <authorList>
            <person name="Liu Y."/>
        </authorList>
    </citation>
    <scope>NUCLEOTIDE SEQUENCE</scope>
    <source>
        <strain evidence="9">4Y11</strain>
    </source>
</reference>
<feature type="transmembrane region" description="Helical" evidence="8">
    <location>
        <begin position="137"/>
        <end position="156"/>
    </location>
</feature>
<dbReference type="AlphaFoldDB" id="A0A941BEL6"/>
<dbReference type="InterPro" id="IPR006042">
    <property type="entry name" value="Xan_ur_permease"/>
</dbReference>
<organism evidence="9 10">
    <name type="scientific">Ideonella aquatica</name>
    <dbReference type="NCBI Taxonomy" id="2824119"/>
    <lineage>
        <taxon>Bacteria</taxon>
        <taxon>Pseudomonadati</taxon>
        <taxon>Pseudomonadota</taxon>
        <taxon>Betaproteobacteria</taxon>
        <taxon>Burkholderiales</taxon>
        <taxon>Sphaerotilaceae</taxon>
        <taxon>Ideonella</taxon>
    </lineage>
</organism>
<dbReference type="InterPro" id="IPR006043">
    <property type="entry name" value="NCS2"/>
</dbReference>
<accession>A0A941BEL6</accession>
<dbReference type="PANTHER" id="PTHR42810">
    <property type="entry name" value="PURINE PERMEASE C1399.01C-RELATED"/>
    <property type="match status" value="1"/>
</dbReference>
<keyword evidence="10" id="KW-1185">Reference proteome</keyword>
<comment type="subcellular location">
    <subcellularLocation>
        <location evidence="1">Cell membrane</location>
        <topology evidence="1">Multi-pass membrane protein</topology>
    </subcellularLocation>
</comment>
<evidence type="ECO:0000256" key="1">
    <source>
        <dbReference type="ARBA" id="ARBA00004651"/>
    </source>
</evidence>